<proteinExistence type="inferred from homology"/>
<dbReference type="KEGG" id="ure:UREG_05966"/>
<dbReference type="InParanoid" id="C4JU27"/>
<keyword evidence="3 4" id="KW-0175">Coiled coil</keyword>
<comment type="similarity">
    <text evidence="1">Belongs to the SMC family. SMC5 subfamily.</text>
</comment>
<feature type="domain" description="RecF/RecN/SMC N-terminal" evidence="6">
    <location>
        <begin position="93"/>
        <end position="1089"/>
    </location>
</feature>
<evidence type="ECO:0000256" key="2">
    <source>
        <dbReference type="ARBA" id="ARBA00018687"/>
    </source>
</evidence>
<feature type="region of interest" description="Disordered" evidence="5">
    <location>
        <begin position="1"/>
        <end position="83"/>
    </location>
</feature>
<dbReference type="HOGENOM" id="CLU_004969_2_0_1"/>
<dbReference type="EMBL" id="CH476617">
    <property type="protein sequence ID" value="EEP81124.1"/>
    <property type="molecule type" value="Genomic_DNA"/>
</dbReference>
<dbReference type="Gene3D" id="3.40.50.300">
    <property type="entry name" value="P-loop containing nucleotide triphosphate hydrolases"/>
    <property type="match status" value="2"/>
</dbReference>
<feature type="coiled-coil region" evidence="4">
    <location>
        <begin position="931"/>
        <end position="961"/>
    </location>
</feature>
<dbReference type="GO" id="GO:0005634">
    <property type="term" value="C:nucleus"/>
    <property type="evidence" value="ECO:0007669"/>
    <property type="project" value="TreeGrafter"/>
</dbReference>
<evidence type="ECO:0000259" key="6">
    <source>
        <dbReference type="Pfam" id="PF02463"/>
    </source>
</evidence>
<dbReference type="VEuPathDB" id="FungiDB:UREG_05966"/>
<dbReference type="FunCoup" id="C4JU27">
    <property type="interactions" value="910"/>
</dbReference>
<dbReference type="InterPro" id="IPR027417">
    <property type="entry name" value="P-loop_NTPase"/>
</dbReference>
<feature type="coiled-coil region" evidence="4">
    <location>
        <begin position="702"/>
        <end position="795"/>
    </location>
</feature>
<evidence type="ECO:0000256" key="4">
    <source>
        <dbReference type="SAM" id="Coils"/>
    </source>
</evidence>
<dbReference type="SUPFAM" id="SSF52540">
    <property type="entry name" value="P-loop containing nucleoside triphosphate hydrolases"/>
    <property type="match status" value="1"/>
</dbReference>
<evidence type="ECO:0000256" key="1">
    <source>
        <dbReference type="ARBA" id="ARBA00010171"/>
    </source>
</evidence>
<evidence type="ECO:0000313" key="7">
    <source>
        <dbReference type="EMBL" id="EEP81124.1"/>
    </source>
</evidence>
<name>C4JU27_UNCRE</name>
<dbReference type="GO" id="GO:0030915">
    <property type="term" value="C:Smc5-Smc6 complex"/>
    <property type="evidence" value="ECO:0007669"/>
    <property type="project" value="TreeGrafter"/>
</dbReference>
<evidence type="ECO:0000256" key="5">
    <source>
        <dbReference type="SAM" id="MobiDB-lite"/>
    </source>
</evidence>
<gene>
    <name evidence="7" type="ORF">UREG_05966</name>
</gene>
<dbReference type="Pfam" id="PF02463">
    <property type="entry name" value="SMC_N"/>
    <property type="match status" value="1"/>
</dbReference>
<reference evidence="8" key="1">
    <citation type="journal article" date="2009" name="Genome Res.">
        <title>Comparative genomic analyses of the human fungal pathogens Coccidioides and their relatives.</title>
        <authorList>
            <person name="Sharpton T.J."/>
            <person name="Stajich J.E."/>
            <person name="Rounsley S.D."/>
            <person name="Gardner M.J."/>
            <person name="Wortman J.R."/>
            <person name="Jordar V.S."/>
            <person name="Maiti R."/>
            <person name="Kodira C.D."/>
            <person name="Neafsey D.E."/>
            <person name="Zeng Q."/>
            <person name="Hung C.-Y."/>
            <person name="McMahan C."/>
            <person name="Muszewska A."/>
            <person name="Grynberg M."/>
            <person name="Mandel M.A."/>
            <person name="Kellner E.M."/>
            <person name="Barker B.M."/>
            <person name="Galgiani J.N."/>
            <person name="Orbach M.J."/>
            <person name="Kirkland T.N."/>
            <person name="Cole G.T."/>
            <person name="Henn M.R."/>
            <person name="Birren B.W."/>
            <person name="Taylor J.W."/>
        </authorList>
    </citation>
    <scope>NUCLEOTIDE SEQUENCE [LARGE SCALE GENOMIC DNA]</scope>
    <source>
        <strain evidence="8">UAMH 1704</strain>
    </source>
</reference>
<dbReference type="RefSeq" id="XP_002585277.1">
    <property type="nucleotide sequence ID" value="XM_002585231.1"/>
</dbReference>
<evidence type="ECO:0000256" key="3">
    <source>
        <dbReference type="ARBA" id="ARBA00023054"/>
    </source>
</evidence>
<dbReference type="InterPro" id="IPR003395">
    <property type="entry name" value="RecF/RecN/SMC_N"/>
</dbReference>
<dbReference type="OrthoDB" id="10254973at2759"/>
<feature type="coiled-coil region" evidence="4">
    <location>
        <begin position="264"/>
        <end position="344"/>
    </location>
</feature>
<sequence>MAFVLNARDTDTSGSDDEFPSEILGYSQALHGSKRARLTPQLESEDSDSTSSVGTSDDSDQSEPPQRRGADPPNRFVGIRGEVGNGQYRPGAIVRIKLTDFVTYSSAEIRPGPKLNMVIGPNGTGKSTLVCAICLGLGEGPQHLGRARDAAEFIKNGRPEATIEIELASPIGKRNTVVTRIIKRNGNKSLFAINGKQVSGKKVRQFARSLSIQINNLCQFLPQDKVSEFAALTPIELLRSTQRAAAPREVTEWYEDLNRMRAGQKKLQVRNRQYQEALQTLEKRQENQREIVERMRERVAVKKRLEYLELLRPVPKFREFKAQSTEAKNRRRALLQEKEALEAQIQPILEAIAAKRKYFSELVDVVKQNRKQHIKANEFAKGFWKQMDQVSGKMKDLTARIEAEIKSNSGYVTEMKKLTQSIDRIERLMEEGAPEFDISAYNARIREQVLRMRDIQDRKSQLQSREMPIIRDHSHNKASYLQSKQRLDSLGFQAGQQEEKLRRLSEDTYTAWQWLKDEKNQEQFEKRVYGPPLVVCTIKDPKYAMALEGMVQKNDLCAFTVQTRNDFNKLQEILYQQKELHDITIYACSTPLSQLTSPVSDEALQQLGFDGWARDLISGPEPVLATLCSENSFHTTPIMLRDISNAEFEHLENGPISSWIAKTQHYQITRRREYGAAGVSTRVRRLRPARWWTDKPVDDSIKIELQNEVMKRKREMDEVQAQLDEGKAELERLEAEHEEASGEKSKIEREKAEKQAALTSFKALPTRLAQQKDKHKELVERVSQFRKDIESLRKKKDYLSLEKAVSVLQYTKFVEKYRKLHENLVQMRVRAVEARSDWQSLKKHNSDVTAVVERKNCEIDEVSLLVTNLNKEAPKRIEEMRKIRRMAEDDPELSQMIGSISQYSCDQLEAEIDSAKATLDLTYEGNSSRVIEEFERRQQQIDKLNKKYEKIQKDLADFEYGIAEVRGKWEPTLEALIQRISNAFSNFFARIGCAGQVSIDKGEDIPDENGRLGDTSDFDQWSIRIQVKFREQESLAVLNAHRQSGGERAVSTIFYLMALQSLSASPFRVVDEINQGMDPRNERMVHERMVEIACGQADSKDAGGQYFLITPKLLNGLRYQPGMTVLLRLADEEPKRGKEE</sequence>
<protein>
    <recommendedName>
        <fullName evidence="2">Structural maintenance of chromosomes protein 5</fullName>
    </recommendedName>
</protein>
<dbReference type="AlphaFoldDB" id="C4JU27"/>
<dbReference type="PANTHER" id="PTHR45916">
    <property type="entry name" value="STRUCTURAL MAINTENANCE OF CHROMOSOMES PROTEIN 5"/>
    <property type="match status" value="1"/>
</dbReference>
<dbReference type="eggNOG" id="KOG0979">
    <property type="taxonomic scope" value="Eukaryota"/>
</dbReference>
<dbReference type="PANTHER" id="PTHR45916:SF1">
    <property type="entry name" value="STRUCTURAL MAINTENANCE OF CHROMOSOMES PROTEIN 5"/>
    <property type="match status" value="1"/>
</dbReference>
<dbReference type="STRING" id="336963.C4JU27"/>
<dbReference type="GO" id="GO:0000724">
    <property type="term" value="P:double-strand break repair via homologous recombination"/>
    <property type="evidence" value="ECO:0007669"/>
    <property type="project" value="TreeGrafter"/>
</dbReference>
<accession>C4JU27</accession>
<evidence type="ECO:0000313" key="8">
    <source>
        <dbReference type="Proteomes" id="UP000002058"/>
    </source>
</evidence>
<organism evidence="7 8">
    <name type="scientific">Uncinocarpus reesii (strain UAMH 1704)</name>
    <dbReference type="NCBI Taxonomy" id="336963"/>
    <lineage>
        <taxon>Eukaryota</taxon>
        <taxon>Fungi</taxon>
        <taxon>Dikarya</taxon>
        <taxon>Ascomycota</taxon>
        <taxon>Pezizomycotina</taxon>
        <taxon>Eurotiomycetes</taxon>
        <taxon>Eurotiomycetidae</taxon>
        <taxon>Onygenales</taxon>
        <taxon>Onygenaceae</taxon>
        <taxon>Uncinocarpus</taxon>
    </lineage>
</organism>
<dbReference type="GeneID" id="8444360"/>
<dbReference type="Proteomes" id="UP000002058">
    <property type="component" value="Unassembled WGS sequence"/>
</dbReference>
<dbReference type="GO" id="GO:0003697">
    <property type="term" value="F:single-stranded DNA binding"/>
    <property type="evidence" value="ECO:0007669"/>
    <property type="project" value="TreeGrafter"/>
</dbReference>
<dbReference type="OMA" id="RFWTSQP"/>
<keyword evidence="8" id="KW-1185">Reference proteome</keyword>